<accession>G9ME06</accession>
<dbReference type="OMA" id="WELDEMI"/>
<gene>
    <name evidence="2" type="ORF">TRIVIDRAFT_197159</name>
</gene>
<dbReference type="Proteomes" id="UP000007115">
    <property type="component" value="Unassembled WGS sequence"/>
</dbReference>
<dbReference type="OrthoDB" id="4898651at2759"/>
<feature type="coiled-coil region" evidence="1">
    <location>
        <begin position="29"/>
        <end position="63"/>
    </location>
</feature>
<keyword evidence="3" id="KW-1185">Reference proteome</keyword>
<name>G9ME06_HYPVG</name>
<dbReference type="VEuPathDB" id="FungiDB:TRIVIDRAFT_197159"/>
<reference evidence="2 3" key="1">
    <citation type="journal article" date="2011" name="Genome Biol.">
        <title>Comparative genome sequence analysis underscores mycoparasitism as the ancestral life style of Trichoderma.</title>
        <authorList>
            <person name="Kubicek C.P."/>
            <person name="Herrera-Estrella A."/>
            <person name="Seidl-Seiboth V."/>
            <person name="Martinez D.A."/>
            <person name="Druzhinina I.S."/>
            <person name="Thon M."/>
            <person name="Zeilinger S."/>
            <person name="Casas-Flores S."/>
            <person name="Horwitz B.A."/>
            <person name="Mukherjee P.K."/>
            <person name="Mukherjee M."/>
            <person name="Kredics L."/>
            <person name="Alcaraz L.D."/>
            <person name="Aerts A."/>
            <person name="Antal Z."/>
            <person name="Atanasova L."/>
            <person name="Cervantes-Badillo M.G."/>
            <person name="Challacombe J."/>
            <person name="Chertkov O."/>
            <person name="McCluskey K."/>
            <person name="Coulpier F."/>
            <person name="Deshpande N."/>
            <person name="von Doehren H."/>
            <person name="Ebbole D.J."/>
            <person name="Esquivel-Naranjo E.U."/>
            <person name="Fekete E."/>
            <person name="Flipphi M."/>
            <person name="Glaser F."/>
            <person name="Gomez-Rodriguez E.Y."/>
            <person name="Gruber S."/>
            <person name="Han C."/>
            <person name="Henrissat B."/>
            <person name="Hermosa R."/>
            <person name="Hernandez-Onate M."/>
            <person name="Karaffa L."/>
            <person name="Kosti I."/>
            <person name="Le Crom S."/>
            <person name="Lindquist E."/>
            <person name="Lucas S."/>
            <person name="Luebeck M."/>
            <person name="Luebeck P.S."/>
            <person name="Margeot A."/>
            <person name="Metz B."/>
            <person name="Misra M."/>
            <person name="Nevalainen H."/>
            <person name="Omann M."/>
            <person name="Packer N."/>
            <person name="Perrone G."/>
            <person name="Uresti-Rivera E.E."/>
            <person name="Salamov A."/>
            <person name="Schmoll M."/>
            <person name="Seiboth B."/>
            <person name="Shapiro H."/>
            <person name="Sukno S."/>
            <person name="Tamayo-Ramos J.A."/>
            <person name="Tisch D."/>
            <person name="Wiest A."/>
            <person name="Wilkinson H.H."/>
            <person name="Zhang M."/>
            <person name="Coutinho P.M."/>
            <person name="Kenerley C.M."/>
            <person name="Monte E."/>
            <person name="Baker S.E."/>
            <person name="Grigoriev I.V."/>
        </authorList>
    </citation>
    <scope>NUCLEOTIDE SEQUENCE [LARGE SCALE GENOMIC DNA]</scope>
    <source>
        <strain evidence="3">Gv29-8 / FGSC 10586</strain>
    </source>
</reference>
<keyword evidence="1" id="KW-0175">Coiled coil</keyword>
<evidence type="ECO:0000313" key="3">
    <source>
        <dbReference type="Proteomes" id="UP000007115"/>
    </source>
</evidence>
<protein>
    <submittedName>
        <fullName evidence="2">Uncharacterized protein</fullName>
    </submittedName>
</protein>
<dbReference type="RefSeq" id="XP_013961508.1">
    <property type="nucleotide sequence ID" value="XM_014106033.1"/>
</dbReference>
<evidence type="ECO:0000313" key="2">
    <source>
        <dbReference type="EMBL" id="EHK27302.1"/>
    </source>
</evidence>
<sequence length="106" mass="13281">MRIFTKIKELKARYDDWRIRRCWEKYLEIKDWISQQVEEEERKERYEAERLAAKKRRRAARRAEKAKRKAERGEPTWKKYIPYFPKPIGFTPLWELDEMIRTGEFK</sequence>
<dbReference type="AlphaFoldDB" id="G9ME06"/>
<dbReference type="EMBL" id="ABDF02000001">
    <property type="protein sequence ID" value="EHK27302.1"/>
    <property type="molecule type" value="Genomic_DNA"/>
</dbReference>
<proteinExistence type="predicted"/>
<evidence type="ECO:0000256" key="1">
    <source>
        <dbReference type="SAM" id="Coils"/>
    </source>
</evidence>
<dbReference type="GeneID" id="25789981"/>
<dbReference type="HOGENOM" id="CLU_2223631_0_0_1"/>
<dbReference type="InParanoid" id="G9ME06"/>
<organism evidence="2 3">
    <name type="scientific">Hypocrea virens (strain Gv29-8 / FGSC 10586)</name>
    <name type="common">Gliocladium virens</name>
    <name type="synonym">Trichoderma virens</name>
    <dbReference type="NCBI Taxonomy" id="413071"/>
    <lineage>
        <taxon>Eukaryota</taxon>
        <taxon>Fungi</taxon>
        <taxon>Dikarya</taxon>
        <taxon>Ascomycota</taxon>
        <taxon>Pezizomycotina</taxon>
        <taxon>Sordariomycetes</taxon>
        <taxon>Hypocreomycetidae</taxon>
        <taxon>Hypocreales</taxon>
        <taxon>Hypocreaceae</taxon>
        <taxon>Trichoderma</taxon>
    </lineage>
</organism>
<comment type="caution">
    <text evidence="2">The sequence shown here is derived from an EMBL/GenBank/DDBJ whole genome shotgun (WGS) entry which is preliminary data.</text>
</comment>